<sequence length="229" mass="24074">MLRRPLVTGSTTLAVTAAVAATVAFGVDDQQGAAAATGTRTAPVSAPREVFQDPRPVAAQHRLAHEAAVHRAAVKAAAKRKAAKAKAARIKREKAAAARAAKVKAAREARAAAQARRERASRSTERTAIGGGSARSIARRMLAARGWSGQYSCLNSLWQKESGWSSSAANPSSGAYGIPQALPGRKMASAGSDWRTNAATQIEWGLGYIGDRYGTPCAAWSHSRSHGWY</sequence>
<proteinExistence type="predicted"/>
<evidence type="ECO:0008006" key="5">
    <source>
        <dbReference type="Google" id="ProtNLM"/>
    </source>
</evidence>
<feature type="compositionally biased region" description="Basic and acidic residues" evidence="1">
    <location>
        <begin position="110"/>
        <end position="125"/>
    </location>
</feature>
<feature type="chain" id="PRO_5046417753" description="Lytic transglycosylase domain-containing protein" evidence="2">
    <location>
        <begin position="21"/>
        <end position="229"/>
    </location>
</feature>
<evidence type="ECO:0000256" key="1">
    <source>
        <dbReference type="SAM" id="MobiDB-lite"/>
    </source>
</evidence>
<comment type="caution">
    <text evidence="3">The sequence shown here is derived from an EMBL/GenBank/DDBJ whole genome shotgun (WGS) entry which is preliminary data.</text>
</comment>
<organism evidence="3 4">
    <name type="scientific">Angustibacter aerolatus</name>
    <dbReference type="NCBI Taxonomy" id="1162965"/>
    <lineage>
        <taxon>Bacteria</taxon>
        <taxon>Bacillati</taxon>
        <taxon>Actinomycetota</taxon>
        <taxon>Actinomycetes</taxon>
        <taxon>Kineosporiales</taxon>
        <taxon>Kineosporiaceae</taxon>
    </lineage>
</organism>
<keyword evidence="4" id="KW-1185">Reference proteome</keyword>
<dbReference type="Proteomes" id="UP001157017">
    <property type="component" value="Unassembled WGS sequence"/>
</dbReference>
<feature type="region of interest" description="Disordered" evidence="1">
    <location>
        <begin position="110"/>
        <end position="132"/>
    </location>
</feature>
<keyword evidence="2" id="KW-0732">Signal</keyword>
<reference evidence="4" key="1">
    <citation type="journal article" date="2019" name="Int. J. Syst. Evol. Microbiol.">
        <title>The Global Catalogue of Microorganisms (GCM) 10K type strain sequencing project: providing services to taxonomists for standard genome sequencing and annotation.</title>
        <authorList>
            <consortium name="The Broad Institute Genomics Platform"/>
            <consortium name="The Broad Institute Genome Sequencing Center for Infectious Disease"/>
            <person name="Wu L."/>
            <person name="Ma J."/>
        </authorList>
    </citation>
    <scope>NUCLEOTIDE SEQUENCE [LARGE SCALE GENOMIC DNA]</scope>
    <source>
        <strain evidence="4">NBRC 108730</strain>
    </source>
</reference>
<accession>A0ABQ6JFB8</accession>
<evidence type="ECO:0000313" key="3">
    <source>
        <dbReference type="EMBL" id="GMA86109.1"/>
    </source>
</evidence>
<dbReference type="InterPro" id="IPR023346">
    <property type="entry name" value="Lysozyme-like_dom_sf"/>
</dbReference>
<dbReference type="EMBL" id="BSUZ01000001">
    <property type="protein sequence ID" value="GMA86109.1"/>
    <property type="molecule type" value="Genomic_DNA"/>
</dbReference>
<protein>
    <recommendedName>
        <fullName evidence="5">Lytic transglycosylase domain-containing protein</fullName>
    </recommendedName>
</protein>
<name>A0ABQ6JFB8_9ACTN</name>
<gene>
    <name evidence="3" type="ORF">GCM10025868_13590</name>
</gene>
<feature type="signal peptide" evidence="2">
    <location>
        <begin position="1"/>
        <end position="20"/>
    </location>
</feature>
<dbReference type="SUPFAM" id="SSF53955">
    <property type="entry name" value="Lysozyme-like"/>
    <property type="match status" value="1"/>
</dbReference>
<evidence type="ECO:0000313" key="4">
    <source>
        <dbReference type="Proteomes" id="UP001157017"/>
    </source>
</evidence>
<evidence type="ECO:0000256" key="2">
    <source>
        <dbReference type="SAM" id="SignalP"/>
    </source>
</evidence>